<dbReference type="KEGG" id="ttf:THTE_0463"/>
<dbReference type="AlphaFoldDB" id="A0A286RAT3"/>
<organism evidence="2 3">
    <name type="scientific">Thermogutta terrifontis</name>
    <dbReference type="NCBI Taxonomy" id="1331910"/>
    <lineage>
        <taxon>Bacteria</taxon>
        <taxon>Pseudomonadati</taxon>
        <taxon>Planctomycetota</taxon>
        <taxon>Planctomycetia</taxon>
        <taxon>Pirellulales</taxon>
        <taxon>Thermoguttaceae</taxon>
        <taxon>Thermogutta</taxon>
    </lineage>
</organism>
<keyword evidence="3" id="KW-1185">Reference proteome</keyword>
<evidence type="ECO:0008006" key="4">
    <source>
        <dbReference type="Google" id="ProtNLM"/>
    </source>
</evidence>
<accession>A0A286RAT3</accession>
<evidence type="ECO:0000256" key="1">
    <source>
        <dbReference type="SAM" id="SignalP"/>
    </source>
</evidence>
<sequence>MRSWNLFGAFVAAACGLLLSLPGQLLAQQPSAPPSVEVKPVVVVSFAGIDRLFEDVEYLGKLAGMESLAENLKNSLAAQTGEPGVPGVDAKRPCGVVVQTNGFQFLVAGYVPVTDFDKTREWLKSREIELKQEGDLWSADLPNGQTVFVANKNNWAIIAADKQVFSQVGDNPPPSLTELSGTHDLSVLLYMANIPPMFKQLGLSMIQQGMEMALQQQAKETGQDVTQQREMIQRSFQQMQVMLDEIDTMTVGLTVNSPQAAISLVYTVVPRPGTEYARNLRQNQDVKTRLSGFVLPDATFMLRETARLGQRDIEQFKATVIPNYKKLFRESLDKEKTLTKKEKRLATDLIDALLDALGATVEKGTLDLAFSGQMSDKQLTLLSGMMLEDGAKVEKSLLNLLNQAAEKEPDVKEHFHVNAAEYKGFRFHVLDLPASKVTDAPEPIRQMMGEDFAFVLAFSDHAFAMAAAPKATDLLKKAIDQMDSETTVTKLADMYIALNPLMKFISVVAEKAETRDQVQQLLPLVSSKDRVTLTASVQGDKGTTQIDIEEGVVKLLVTMALTLQQKAPQGPLPLPLPSGTE</sequence>
<name>A0A286RAT3_9BACT</name>
<dbReference type="PROSITE" id="PS51257">
    <property type="entry name" value="PROKAR_LIPOPROTEIN"/>
    <property type="match status" value="1"/>
</dbReference>
<reference evidence="2 3" key="1">
    <citation type="journal article" name="Front. Microbiol.">
        <title>Sugar Metabolism of the First Thermophilic Planctomycete Thermogutta terrifontis: Comparative Genomic and Transcriptomic Approaches.</title>
        <authorList>
            <person name="Elcheninov A.G."/>
            <person name="Menzel P."/>
            <person name="Gudbergsdottir S.R."/>
            <person name="Slesarev A.I."/>
            <person name="Kadnikov V.V."/>
            <person name="Krogh A."/>
            <person name="Bonch-Osmolovskaya E.A."/>
            <person name="Peng X."/>
            <person name="Kublanov I.V."/>
        </authorList>
    </citation>
    <scope>NUCLEOTIDE SEQUENCE [LARGE SCALE GENOMIC DNA]</scope>
    <source>
        <strain evidence="2 3">R1</strain>
    </source>
</reference>
<evidence type="ECO:0000313" key="2">
    <source>
        <dbReference type="EMBL" id="ASV73065.1"/>
    </source>
</evidence>
<dbReference type="Proteomes" id="UP000215086">
    <property type="component" value="Chromosome"/>
</dbReference>
<gene>
    <name evidence="2" type="ORF">THTE_0463</name>
</gene>
<dbReference type="EMBL" id="CP018477">
    <property type="protein sequence ID" value="ASV73065.1"/>
    <property type="molecule type" value="Genomic_DNA"/>
</dbReference>
<protein>
    <recommendedName>
        <fullName evidence="4">DUF3352 domain-containing protein</fullName>
    </recommendedName>
</protein>
<dbReference type="OrthoDB" id="227550at2"/>
<keyword evidence="1" id="KW-0732">Signal</keyword>
<evidence type="ECO:0000313" key="3">
    <source>
        <dbReference type="Proteomes" id="UP000215086"/>
    </source>
</evidence>
<feature type="signal peptide" evidence="1">
    <location>
        <begin position="1"/>
        <end position="27"/>
    </location>
</feature>
<dbReference type="RefSeq" id="WP_095413791.1">
    <property type="nucleotide sequence ID" value="NZ_CP018477.1"/>
</dbReference>
<proteinExistence type="predicted"/>
<feature type="chain" id="PRO_5012290032" description="DUF3352 domain-containing protein" evidence="1">
    <location>
        <begin position="28"/>
        <end position="581"/>
    </location>
</feature>